<evidence type="ECO:0000313" key="3">
    <source>
        <dbReference type="Proteomes" id="UP000030108"/>
    </source>
</evidence>
<organism evidence="2 3">
    <name type="scientific">Rhizoctonia solani AG-3 Rhs1AP</name>
    <dbReference type="NCBI Taxonomy" id="1086054"/>
    <lineage>
        <taxon>Eukaryota</taxon>
        <taxon>Fungi</taxon>
        <taxon>Dikarya</taxon>
        <taxon>Basidiomycota</taxon>
        <taxon>Agaricomycotina</taxon>
        <taxon>Agaricomycetes</taxon>
        <taxon>Cantharellales</taxon>
        <taxon>Ceratobasidiaceae</taxon>
        <taxon>Rhizoctonia</taxon>
    </lineage>
</organism>
<dbReference type="AlphaFoldDB" id="X8JHJ7"/>
<dbReference type="OrthoDB" id="10290102at2759"/>
<feature type="region of interest" description="Disordered" evidence="1">
    <location>
        <begin position="371"/>
        <end position="405"/>
    </location>
</feature>
<name>X8JHJ7_9AGAM</name>
<feature type="region of interest" description="Disordered" evidence="1">
    <location>
        <begin position="167"/>
        <end position="316"/>
    </location>
</feature>
<feature type="region of interest" description="Disordered" evidence="1">
    <location>
        <begin position="43"/>
        <end position="64"/>
    </location>
</feature>
<feature type="compositionally biased region" description="Polar residues" evidence="1">
    <location>
        <begin position="202"/>
        <end position="214"/>
    </location>
</feature>
<dbReference type="EMBL" id="JATN01000316">
    <property type="protein sequence ID" value="EUC63154.1"/>
    <property type="molecule type" value="Genomic_DNA"/>
</dbReference>
<evidence type="ECO:0000256" key="1">
    <source>
        <dbReference type="SAM" id="MobiDB-lite"/>
    </source>
</evidence>
<reference evidence="3" key="1">
    <citation type="journal article" date="2014" name="Genome Announc.">
        <title>Draft genome sequence of the plant-pathogenic soil fungus Rhizoctonia solani anastomosis group 3 strain Rhs1AP.</title>
        <authorList>
            <person name="Cubeta M.A."/>
            <person name="Thomas E."/>
            <person name="Dean R.A."/>
            <person name="Jabaji S."/>
            <person name="Neate S.M."/>
            <person name="Tavantzis S."/>
            <person name="Toda T."/>
            <person name="Vilgalys R."/>
            <person name="Bharathan N."/>
            <person name="Fedorova-Abrams N."/>
            <person name="Pakala S.B."/>
            <person name="Pakala S.M."/>
            <person name="Zafar N."/>
            <person name="Joardar V."/>
            <person name="Losada L."/>
            <person name="Nierman W.C."/>
        </authorList>
    </citation>
    <scope>NUCLEOTIDE SEQUENCE [LARGE SCALE GENOMIC DNA]</scope>
    <source>
        <strain evidence="3">AG-3</strain>
    </source>
</reference>
<gene>
    <name evidence="2" type="ORF">RSOL_481450</name>
</gene>
<evidence type="ECO:0000313" key="2">
    <source>
        <dbReference type="EMBL" id="EUC63154.1"/>
    </source>
</evidence>
<feature type="region of interest" description="Disordered" evidence="1">
    <location>
        <begin position="80"/>
        <end position="141"/>
    </location>
</feature>
<sequence length="405" mass="43523">MPLASAVESAFAKLGIVHGQRKPSIVESACLGAHKIPAIVAASGSPEASSPEKGLPSPPMAARNSRHSIAGWHRLLSQDDAGTTNSHAFPRQTAQPNTDAPAGPRGDRSHTVPAAINVSASLGRDQTKLPYSAPSHTTSFGPPEIQVTVAERWPAEIQHQYASPVSNASYDFTDMDGGSRIPPSTPGPSSPPNSTRRPPSPAMSQSYRSISPTAGHTPHHPGSHRRESSLRTNHAPPQRSITPSRRTNPAPQTAQTAIPESYDFTSTDRLSPTTPHENPKYGGYYSTSPVPILTYGNTRGNTYDSRPKGAYDATQTGSYASRRDTYDTMQEDGYDPARRHGAATYITHGQETGLTSTFRDLEDYNRDRIPRSMLAPFPSPTTTVSVDGTLDSPYLDRDSTSPNSF</sequence>
<feature type="compositionally biased region" description="Low complexity" evidence="1">
    <location>
        <begin position="43"/>
        <end position="52"/>
    </location>
</feature>
<accession>X8JHJ7</accession>
<comment type="caution">
    <text evidence="2">The sequence shown here is derived from an EMBL/GenBank/DDBJ whole genome shotgun (WGS) entry which is preliminary data.</text>
</comment>
<dbReference type="Proteomes" id="UP000030108">
    <property type="component" value="Unassembled WGS sequence"/>
</dbReference>
<feature type="compositionally biased region" description="Polar residues" evidence="1">
    <location>
        <begin position="285"/>
        <end position="304"/>
    </location>
</feature>
<feature type="compositionally biased region" description="Polar residues" evidence="1">
    <location>
        <begin position="239"/>
        <end position="276"/>
    </location>
</feature>
<protein>
    <submittedName>
        <fullName evidence="2">Uncharacterized protein</fullName>
    </submittedName>
</protein>
<feature type="compositionally biased region" description="Polar residues" evidence="1">
    <location>
        <begin position="80"/>
        <end position="98"/>
    </location>
</feature>
<proteinExistence type="predicted"/>